<comment type="caution">
    <text evidence="6">The sequence shown here is derived from an EMBL/GenBank/DDBJ whole genome shotgun (WGS) entry which is preliminary data.</text>
</comment>
<dbReference type="Pfam" id="PF08031">
    <property type="entry name" value="BBE"/>
    <property type="match status" value="1"/>
</dbReference>
<dbReference type="Gene3D" id="3.40.462.20">
    <property type="match status" value="1"/>
</dbReference>
<reference evidence="6" key="1">
    <citation type="journal article" date="2021" name="Nat. Commun.">
        <title>Genetic determinants of endophytism in the Arabidopsis root mycobiome.</title>
        <authorList>
            <person name="Mesny F."/>
            <person name="Miyauchi S."/>
            <person name="Thiergart T."/>
            <person name="Pickel B."/>
            <person name="Atanasova L."/>
            <person name="Karlsson M."/>
            <person name="Huettel B."/>
            <person name="Barry K.W."/>
            <person name="Haridas S."/>
            <person name="Chen C."/>
            <person name="Bauer D."/>
            <person name="Andreopoulos W."/>
            <person name="Pangilinan J."/>
            <person name="LaButti K."/>
            <person name="Riley R."/>
            <person name="Lipzen A."/>
            <person name="Clum A."/>
            <person name="Drula E."/>
            <person name="Henrissat B."/>
            <person name="Kohler A."/>
            <person name="Grigoriev I.V."/>
            <person name="Martin F.M."/>
            <person name="Hacquard S."/>
        </authorList>
    </citation>
    <scope>NUCLEOTIDE SEQUENCE</scope>
    <source>
        <strain evidence="6">MPI-CAGE-CH-0243</strain>
    </source>
</reference>
<dbReference type="OrthoDB" id="415825at2759"/>
<accession>A0A9P9DQN9</accession>
<proteinExistence type="inferred from homology"/>
<dbReference type="SUPFAM" id="SSF56176">
    <property type="entry name" value="FAD-binding/transporter-associated domain-like"/>
    <property type="match status" value="1"/>
</dbReference>
<dbReference type="PANTHER" id="PTHR42973">
    <property type="entry name" value="BINDING OXIDOREDUCTASE, PUTATIVE (AFU_ORTHOLOGUE AFUA_1G17690)-RELATED"/>
    <property type="match status" value="1"/>
</dbReference>
<dbReference type="InterPro" id="IPR016166">
    <property type="entry name" value="FAD-bd_PCMH"/>
</dbReference>
<comment type="similarity">
    <text evidence="1">Belongs to the oxygen-dependent FAD-linked oxidoreductase family.</text>
</comment>
<dbReference type="PANTHER" id="PTHR42973:SF7">
    <property type="entry name" value="FAD-BINDING PCMH-TYPE DOMAIN-CONTAINING PROTEIN"/>
    <property type="match status" value="1"/>
</dbReference>
<evidence type="ECO:0000256" key="1">
    <source>
        <dbReference type="ARBA" id="ARBA00005466"/>
    </source>
</evidence>
<keyword evidence="4" id="KW-0560">Oxidoreductase</keyword>
<evidence type="ECO:0000313" key="6">
    <source>
        <dbReference type="EMBL" id="KAH7123628.1"/>
    </source>
</evidence>
<dbReference type="InterPro" id="IPR012951">
    <property type="entry name" value="BBE"/>
</dbReference>
<dbReference type="InterPro" id="IPR016169">
    <property type="entry name" value="FAD-bd_PCMH_sub2"/>
</dbReference>
<dbReference type="Pfam" id="PF01565">
    <property type="entry name" value="FAD_binding_4"/>
    <property type="match status" value="1"/>
</dbReference>
<dbReference type="InterPro" id="IPR006094">
    <property type="entry name" value="Oxid_FAD_bind_N"/>
</dbReference>
<evidence type="ECO:0000256" key="4">
    <source>
        <dbReference type="ARBA" id="ARBA00023002"/>
    </source>
</evidence>
<organism evidence="6 7">
    <name type="scientific">Dendryphion nanum</name>
    <dbReference type="NCBI Taxonomy" id="256645"/>
    <lineage>
        <taxon>Eukaryota</taxon>
        <taxon>Fungi</taxon>
        <taxon>Dikarya</taxon>
        <taxon>Ascomycota</taxon>
        <taxon>Pezizomycotina</taxon>
        <taxon>Dothideomycetes</taxon>
        <taxon>Pleosporomycetidae</taxon>
        <taxon>Pleosporales</taxon>
        <taxon>Torulaceae</taxon>
        <taxon>Dendryphion</taxon>
    </lineage>
</organism>
<keyword evidence="7" id="KW-1185">Reference proteome</keyword>
<protein>
    <submittedName>
        <fullName evidence="6">FAD binding domain-containing protein</fullName>
    </submittedName>
</protein>
<sequence>MNKVNSHPRSFPVLAIVCIRIMRAILFLQLFVALVPALSVRSPSVVDDLKQLVSTSSSVAANLRARWTDHNDPNPAVIVNVTSEKDVAAVVSYCTTRKIPFLAQNGGNGWASTFNLGKNGVLINLAALNTVSVSKDRTEATIGGGVIIREAITAANSAGALIQTGNCNCVGALGAILGGGYGNLMGEIGFGIDNLISARVVIASGQIVTVSATSHPDLFFAIRGAGPNFGIVVSATVKAYPASVEERSAWLNTLFFTPEKLVDVAQAIQDLPLKPEQNVYLYLVNSGPPTNAPAIMVTGFLHKGTEESGRKAFAPLYNIGPVGNSSAVLPYTEWNTAGDGFCARGDRKPGHSTSIKSMQPSRWNEIWEIYTEFQKKSPNSAILIERYNLSKATTVKSETTALQKALRSEAFAQAIVLPWYTDKALDREAETFAEKVRSIWSFTRDPKRNPTYINFAHGDEELEAIYGEHLPRLRKLKSKWDPKGVFDQWFEIK</sequence>
<evidence type="ECO:0000313" key="7">
    <source>
        <dbReference type="Proteomes" id="UP000700596"/>
    </source>
</evidence>
<dbReference type="Proteomes" id="UP000700596">
    <property type="component" value="Unassembled WGS sequence"/>
</dbReference>
<dbReference type="InterPro" id="IPR036318">
    <property type="entry name" value="FAD-bd_PCMH-like_sf"/>
</dbReference>
<dbReference type="GO" id="GO:0071949">
    <property type="term" value="F:FAD binding"/>
    <property type="evidence" value="ECO:0007669"/>
    <property type="project" value="InterPro"/>
</dbReference>
<name>A0A9P9DQN9_9PLEO</name>
<dbReference type="InterPro" id="IPR016167">
    <property type="entry name" value="FAD-bd_PCMH_sub1"/>
</dbReference>
<gene>
    <name evidence="6" type="ORF">B0J11DRAFT_529498</name>
</gene>
<dbReference type="AlphaFoldDB" id="A0A9P9DQN9"/>
<evidence type="ECO:0000259" key="5">
    <source>
        <dbReference type="PROSITE" id="PS51387"/>
    </source>
</evidence>
<feature type="domain" description="FAD-binding PCMH-type" evidence="5">
    <location>
        <begin position="71"/>
        <end position="242"/>
    </location>
</feature>
<evidence type="ECO:0000256" key="2">
    <source>
        <dbReference type="ARBA" id="ARBA00022630"/>
    </source>
</evidence>
<dbReference type="EMBL" id="JAGMWT010000008">
    <property type="protein sequence ID" value="KAH7123628.1"/>
    <property type="molecule type" value="Genomic_DNA"/>
</dbReference>
<keyword evidence="3" id="KW-0274">FAD</keyword>
<dbReference type="InterPro" id="IPR050416">
    <property type="entry name" value="FAD-linked_Oxidoreductase"/>
</dbReference>
<dbReference type="Gene3D" id="3.30.43.10">
    <property type="entry name" value="Uridine Diphospho-n-acetylenolpyruvylglucosamine Reductase, domain 2"/>
    <property type="match status" value="1"/>
</dbReference>
<dbReference type="GO" id="GO:0016491">
    <property type="term" value="F:oxidoreductase activity"/>
    <property type="evidence" value="ECO:0007669"/>
    <property type="project" value="UniProtKB-KW"/>
</dbReference>
<dbReference type="Gene3D" id="3.30.465.10">
    <property type="match status" value="1"/>
</dbReference>
<dbReference type="PROSITE" id="PS51387">
    <property type="entry name" value="FAD_PCMH"/>
    <property type="match status" value="1"/>
</dbReference>
<evidence type="ECO:0000256" key="3">
    <source>
        <dbReference type="ARBA" id="ARBA00022827"/>
    </source>
</evidence>
<keyword evidence="2" id="KW-0285">Flavoprotein</keyword>